<dbReference type="SUPFAM" id="SSF51735">
    <property type="entry name" value="NAD(P)-binding Rossmann-fold domains"/>
    <property type="match status" value="1"/>
</dbReference>
<gene>
    <name evidence="1" type="ORF">EV646_116126</name>
</gene>
<comment type="caution">
    <text evidence="1">The sequence shown here is derived from an EMBL/GenBank/DDBJ whole genome shotgun (WGS) entry which is preliminary data.</text>
</comment>
<dbReference type="RefSeq" id="WP_132156510.1">
    <property type="nucleotide sequence ID" value="NZ_SLWR01000016.1"/>
</dbReference>
<keyword evidence="2" id="KW-1185">Reference proteome</keyword>
<dbReference type="OrthoDB" id="9809287at2"/>
<dbReference type="InterPro" id="IPR036291">
    <property type="entry name" value="NAD(P)-bd_dom_sf"/>
</dbReference>
<dbReference type="PANTHER" id="PTHR43975">
    <property type="entry name" value="ZGC:101858"/>
    <property type="match status" value="1"/>
</dbReference>
<dbReference type="Gene3D" id="3.40.50.720">
    <property type="entry name" value="NAD(P)-binding Rossmann-like Domain"/>
    <property type="match status" value="1"/>
</dbReference>
<accession>A0A4R2IEF7</accession>
<proteinExistence type="predicted"/>
<dbReference type="Pfam" id="PF13561">
    <property type="entry name" value="adh_short_C2"/>
    <property type="match status" value="1"/>
</dbReference>
<dbReference type="AlphaFoldDB" id="A0A4R2IEF7"/>
<organism evidence="1 2">
    <name type="scientific">Kribbella antiqua</name>
    <dbReference type="NCBI Taxonomy" id="2512217"/>
    <lineage>
        <taxon>Bacteria</taxon>
        <taxon>Bacillati</taxon>
        <taxon>Actinomycetota</taxon>
        <taxon>Actinomycetes</taxon>
        <taxon>Propionibacteriales</taxon>
        <taxon>Kribbellaceae</taxon>
        <taxon>Kribbella</taxon>
    </lineage>
</organism>
<dbReference type="PANTHER" id="PTHR43975:SF2">
    <property type="entry name" value="EG:BACR7A4.14 PROTEIN-RELATED"/>
    <property type="match status" value="1"/>
</dbReference>
<evidence type="ECO:0000313" key="1">
    <source>
        <dbReference type="EMBL" id="TCO41035.1"/>
    </source>
</evidence>
<reference evidence="1 2" key="1">
    <citation type="journal article" date="2015" name="Stand. Genomic Sci.">
        <title>Genomic Encyclopedia of Bacterial and Archaeal Type Strains, Phase III: the genomes of soil and plant-associated and newly described type strains.</title>
        <authorList>
            <person name="Whitman W.B."/>
            <person name="Woyke T."/>
            <person name="Klenk H.P."/>
            <person name="Zhou Y."/>
            <person name="Lilburn T.G."/>
            <person name="Beck B.J."/>
            <person name="De Vos P."/>
            <person name="Vandamme P."/>
            <person name="Eisen J.A."/>
            <person name="Garrity G."/>
            <person name="Hugenholtz P."/>
            <person name="Kyrpides N.C."/>
        </authorList>
    </citation>
    <scope>NUCLEOTIDE SEQUENCE [LARGE SCALE GENOMIC DNA]</scope>
    <source>
        <strain evidence="1 2">VKM Ac-2541</strain>
    </source>
</reference>
<dbReference type="EMBL" id="SLWR01000016">
    <property type="protein sequence ID" value="TCO41035.1"/>
    <property type="molecule type" value="Genomic_DNA"/>
</dbReference>
<protein>
    <submittedName>
        <fullName evidence="1">NAD(P)-dependent dehydrogenase (Short-subunit alcohol dehydrogenase family)</fullName>
    </submittedName>
</protein>
<dbReference type="Proteomes" id="UP000295573">
    <property type="component" value="Unassembled WGS sequence"/>
</dbReference>
<sequence length="279" mass="29828">MSTERDSSEIERPCVVIAGGASGIGRATSLRLAAWAEVTNLDLVPPEPRGVADIVVDLRDDRAVGRVVAELPHTISGLVYSAGLAGTDDAGEVMWVNVVAFVRLLRRILPRMVPGAAIVVLGSISTSRHGVADSDLRALLDSTSLERSRAWAQSHSVGPVQAYTLSKYLVDELTVELAAILHPRQIRINCVKPGPVTTSLLPRFRESMGAKRIDTAEQVLGRHARADEIAAVIEFLLTESAAWVNGTRIQVDGGLGASLRARGGAIQLLDFNSFLIDQG</sequence>
<dbReference type="InterPro" id="IPR002347">
    <property type="entry name" value="SDR_fam"/>
</dbReference>
<evidence type="ECO:0000313" key="2">
    <source>
        <dbReference type="Proteomes" id="UP000295573"/>
    </source>
</evidence>
<name>A0A4R2IEF7_9ACTN</name>
<dbReference type="PRINTS" id="PR00081">
    <property type="entry name" value="GDHRDH"/>
</dbReference>